<evidence type="ECO:0000256" key="1">
    <source>
        <dbReference type="ARBA" id="ARBA00009175"/>
    </source>
</evidence>
<sequence>MFFHKTKLHCLFASLLLHTLPAIAATPLIAIDDNVATPLREIAQAFERDSTHKLELQTASAGVLMRRIVQGEPIELLISTDHEATAQLQAAGRAGEHDRGQLFAVGRIAIYARASAAWEAPSGLDGLVAALKSQRIETLYIGTLGEAAFYRAAEQILRASWIWADMRNRLQTLDSRDTTLQTLSTTQGAVALLPATLAATAPLPELGSSTLVPTMFYAPLELSVMSLDGASEEAIAFRSYLLGPQAQEILARYGYGAP</sequence>
<reference evidence="5 6" key="1">
    <citation type="submission" date="2018-05" db="EMBL/GenBank/DDBJ databases">
        <title>Genomic Encyclopedia of Type Strains, Phase IV (KMG-IV): sequencing the most valuable type-strain genomes for metagenomic binning, comparative biology and taxonomic classification.</title>
        <authorList>
            <person name="Goeker M."/>
        </authorList>
    </citation>
    <scope>NUCLEOTIDE SEQUENCE [LARGE SCALE GENOMIC DNA]</scope>
    <source>
        <strain evidence="5 6">DSM 23606</strain>
    </source>
</reference>
<dbReference type="SUPFAM" id="SSF53850">
    <property type="entry name" value="Periplasmic binding protein-like II"/>
    <property type="match status" value="1"/>
</dbReference>
<dbReference type="RefSeq" id="WP_110018178.1">
    <property type="nucleotide sequence ID" value="NZ_QGTJ01000004.1"/>
</dbReference>
<dbReference type="OrthoDB" id="9785015at2"/>
<evidence type="ECO:0000313" key="5">
    <source>
        <dbReference type="EMBL" id="PWV62348.1"/>
    </source>
</evidence>
<feature type="signal peptide" evidence="4">
    <location>
        <begin position="1"/>
        <end position="24"/>
    </location>
</feature>
<dbReference type="GO" id="GO:0030973">
    <property type="term" value="F:molybdate ion binding"/>
    <property type="evidence" value="ECO:0007669"/>
    <property type="project" value="TreeGrafter"/>
</dbReference>
<dbReference type="InterPro" id="IPR005950">
    <property type="entry name" value="ModA"/>
</dbReference>
<dbReference type="InterPro" id="IPR050682">
    <property type="entry name" value="ModA/WtpA"/>
</dbReference>
<evidence type="ECO:0000256" key="3">
    <source>
        <dbReference type="ARBA" id="ARBA00022729"/>
    </source>
</evidence>
<dbReference type="PANTHER" id="PTHR30632:SF14">
    <property type="entry name" value="TUNGSTATE_MOLYBDATE_CHROMATE-BINDING PROTEIN MODA"/>
    <property type="match status" value="1"/>
</dbReference>
<gene>
    <name evidence="5" type="ORF">C7443_104143</name>
</gene>
<dbReference type="GO" id="GO:0015689">
    <property type="term" value="P:molybdate ion transport"/>
    <property type="evidence" value="ECO:0007669"/>
    <property type="project" value="InterPro"/>
</dbReference>
<evidence type="ECO:0000256" key="2">
    <source>
        <dbReference type="ARBA" id="ARBA00022723"/>
    </source>
</evidence>
<protein>
    <submittedName>
        <fullName evidence="5">Molybdate transport system substrate-binding protein</fullName>
    </submittedName>
</protein>
<keyword evidence="2" id="KW-0479">Metal-binding</keyword>
<dbReference type="PANTHER" id="PTHR30632">
    <property type="entry name" value="MOLYBDATE-BINDING PERIPLASMIC PROTEIN"/>
    <property type="match status" value="1"/>
</dbReference>
<organism evidence="5 6">
    <name type="scientific">Plasticicumulans acidivorans</name>
    <dbReference type="NCBI Taxonomy" id="886464"/>
    <lineage>
        <taxon>Bacteria</taxon>
        <taxon>Pseudomonadati</taxon>
        <taxon>Pseudomonadota</taxon>
        <taxon>Gammaproteobacteria</taxon>
        <taxon>Candidatus Competibacteraceae</taxon>
        <taxon>Plasticicumulans</taxon>
    </lineage>
</organism>
<accession>A0A317MX07</accession>
<dbReference type="Pfam" id="PF13531">
    <property type="entry name" value="SBP_bac_11"/>
    <property type="match status" value="1"/>
</dbReference>
<evidence type="ECO:0000313" key="6">
    <source>
        <dbReference type="Proteomes" id="UP000246569"/>
    </source>
</evidence>
<proteinExistence type="inferred from homology"/>
<feature type="chain" id="PRO_5016412188" evidence="4">
    <location>
        <begin position="25"/>
        <end position="258"/>
    </location>
</feature>
<evidence type="ECO:0000256" key="4">
    <source>
        <dbReference type="SAM" id="SignalP"/>
    </source>
</evidence>
<comment type="similarity">
    <text evidence="1">Belongs to the bacterial solute-binding protein ModA family.</text>
</comment>
<dbReference type="EMBL" id="QGTJ01000004">
    <property type="protein sequence ID" value="PWV62348.1"/>
    <property type="molecule type" value="Genomic_DNA"/>
</dbReference>
<comment type="caution">
    <text evidence="5">The sequence shown here is derived from an EMBL/GenBank/DDBJ whole genome shotgun (WGS) entry which is preliminary data.</text>
</comment>
<dbReference type="Gene3D" id="3.40.190.10">
    <property type="entry name" value="Periplasmic binding protein-like II"/>
    <property type="match status" value="2"/>
</dbReference>
<keyword evidence="6" id="KW-1185">Reference proteome</keyword>
<keyword evidence="3 4" id="KW-0732">Signal</keyword>
<dbReference type="GO" id="GO:0046872">
    <property type="term" value="F:metal ion binding"/>
    <property type="evidence" value="ECO:0007669"/>
    <property type="project" value="UniProtKB-KW"/>
</dbReference>
<name>A0A317MX07_9GAMM</name>
<dbReference type="Proteomes" id="UP000246569">
    <property type="component" value="Unassembled WGS sequence"/>
</dbReference>
<dbReference type="AlphaFoldDB" id="A0A317MX07"/>
<dbReference type="NCBIfam" id="TIGR01256">
    <property type="entry name" value="modA"/>
    <property type="match status" value="1"/>
</dbReference>